<name>A0ABY6KB51_9ARAC</name>
<dbReference type="Pfam" id="PF17921">
    <property type="entry name" value="Integrase_H2C2"/>
    <property type="match status" value="1"/>
</dbReference>
<dbReference type="PANTHER" id="PTHR47331">
    <property type="entry name" value="PHD-TYPE DOMAIN-CONTAINING PROTEIN"/>
    <property type="match status" value="1"/>
</dbReference>
<dbReference type="Proteomes" id="UP001235939">
    <property type="component" value="Chromosome 03"/>
</dbReference>
<evidence type="ECO:0000313" key="4">
    <source>
        <dbReference type="Proteomes" id="UP001235939"/>
    </source>
</evidence>
<accession>A0ABY6KB51</accession>
<dbReference type="InterPro" id="IPR041588">
    <property type="entry name" value="Integrase_H2C2"/>
</dbReference>
<feature type="compositionally biased region" description="Low complexity" evidence="1">
    <location>
        <begin position="46"/>
        <end position="61"/>
    </location>
</feature>
<evidence type="ECO:0000259" key="2">
    <source>
        <dbReference type="Pfam" id="PF17921"/>
    </source>
</evidence>
<dbReference type="Gene3D" id="1.10.340.70">
    <property type="match status" value="1"/>
</dbReference>
<sequence>MGCRSLSSTEGELLKYVRTPYFRKKRAISTLVSEYERTQRASGYKPRANPSSPSLNSPRRCPSVEEALQPLSGKSPLLKLNPFLDKGGLLRVGGRLNNTFLRSDQNHPIILSKAHYITQLVTRQYHDRLLHAGVQLTLSAIRGKYWIPSGRCLVKQTLFKCIKCARFRTMPVQQLMDNLPTSQINWTRPFTKTGIDFAGPVIVKTLNEKFKM</sequence>
<evidence type="ECO:0000256" key="1">
    <source>
        <dbReference type="SAM" id="MobiDB-lite"/>
    </source>
</evidence>
<proteinExistence type="predicted"/>
<keyword evidence="4" id="KW-1185">Reference proteome</keyword>
<reference evidence="3 4" key="1">
    <citation type="submission" date="2022-01" db="EMBL/GenBank/DDBJ databases">
        <title>A chromosomal length assembly of Cordylochernes scorpioides.</title>
        <authorList>
            <person name="Zeh D."/>
            <person name="Zeh J."/>
        </authorList>
    </citation>
    <scope>NUCLEOTIDE SEQUENCE [LARGE SCALE GENOMIC DNA]</scope>
    <source>
        <strain evidence="3">IN4F17</strain>
        <tissue evidence="3">Whole Body</tissue>
    </source>
</reference>
<feature type="region of interest" description="Disordered" evidence="1">
    <location>
        <begin position="39"/>
        <end position="63"/>
    </location>
</feature>
<protein>
    <recommendedName>
        <fullName evidence="2">Integrase zinc-binding domain-containing protein</fullName>
    </recommendedName>
</protein>
<gene>
    <name evidence="3" type="ORF">LAZ67_3000854</name>
</gene>
<feature type="domain" description="Integrase zinc-binding" evidence="2">
    <location>
        <begin position="118"/>
        <end position="168"/>
    </location>
</feature>
<dbReference type="EMBL" id="CP092865">
    <property type="protein sequence ID" value="UYV64470.1"/>
    <property type="molecule type" value="Genomic_DNA"/>
</dbReference>
<dbReference type="PANTHER" id="PTHR47331:SF6">
    <property type="entry name" value="DOUBLECORTIN DOMAIN-CONTAINING PROTEIN"/>
    <property type="match status" value="1"/>
</dbReference>
<organism evidence="3 4">
    <name type="scientific">Cordylochernes scorpioides</name>
    <dbReference type="NCBI Taxonomy" id="51811"/>
    <lineage>
        <taxon>Eukaryota</taxon>
        <taxon>Metazoa</taxon>
        <taxon>Ecdysozoa</taxon>
        <taxon>Arthropoda</taxon>
        <taxon>Chelicerata</taxon>
        <taxon>Arachnida</taxon>
        <taxon>Pseudoscorpiones</taxon>
        <taxon>Cheliferoidea</taxon>
        <taxon>Chernetidae</taxon>
        <taxon>Cordylochernes</taxon>
    </lineage>
</organism>
<evidence type="ECO:0000313" key="3">
    <source>
        <dbReference type="EMBL" id="UYV64470.1"/>
    </source>
</evidence>